<dbReference type="Pfam" id="PF05349">
    <property type="entry name" value="GATA-N"/>
    <property type="match status" value="1"/>
</dbReference>
<keyword evidence="9" id="KW-0804">Transcription</keyword>
<feature type="non-terminal residue" evidence="14">
    <location>
        <position position="1329"/>
    </location>
</feature>
<dbReference type="GO" id="GO:0045165">
    <property type="term" value="P:cell fate commitment"/>
    <property type="evidence" value="ECO:0007669"/>
    <property type="project" value="TreeGrafter"/>
</dbReference>
<dbReference type="FunFam" id="3.30.50.10:FF:000032">
    <property type="entry name" value="Transcription factor GATA-3"/>
    <property type="match status" value="1"/>
</dbReference>
<keyword evidence="3" id="KW-0677">Repeat</keyword>
<feature type="compositionally biased region" description="Basic residues" evidence="12">
    <location>
        <begin position="1227"/>
        <end position="1236"/>
    </location>
</feature>
<dbReference type="SMART" id="SM00401">
    <property type="entry name" value="ZnF_GATA"/>
    <property type="match status" value="2"/>
</dbReference>
<keyword evidence="5" id="KW-0862">Zinc</keyword>
<evidence type="ECO:0000256" key="12">
    <source>
        <dbReference type="SAM" id="MobiDB-lite"/>
    </source>
</evidence>
<dbReference type="PROSITE" id="PS50114">
    <property type="entry name" value="GATA_ZN_FINGER_2"/>
    <property type="match status" value="2"/>
</dbReference>
<feature type="compositionally biased region" description="Basic and acidic residues" evidence="12">
    <location>
        <begin position="828"/>
        <end position="842"/>
    </location>
</feature>
<dbReference type="InterPro" id="IPR008013">
    <property type="entry name" value="GATA_N"/>
</dbReference>
<evidence type="ECO:0000256" key="4">
    <source>
        <dbReference type="ARBA" id="ARBA00022771"/>
    </source>
</evidence>
<feature type="compositionally biased region" description="Gly residues" evidence="12">
    <location>
        <begin position="811"/>
        <end position="827"/>
    </location>
</feature>
<evidence type="ECO:0000256" key="8">
    <source>
        <dbReference type="ARBA" id="ARBA00023159"/>
    </source>
</evidence>
<keyword evidence="7" id="KW-0238">DNA-binding</keyword>
<evidence type="ECO:0000313" key="14">
    <source>
        <dbReference type="EMBL" id="TKC45022.1"/>
    </source>
</evidence>
<feature type="region of interest" description="Disordered" evidence="12">
    <location>
        <begin position="329"/>
        <end position="390"/>
    </location>
</feature>
<evidence type="ECO:0000256" key="9">
    <source>
        <dbReference type="ARBA" id="ARBA00023163"/>
    </source>
</evidence>
<feature type="compositionally biased region" description="Gly residues" evidence="12">
    <location>
        <begin position="1032"/>
        <end position="1045"/>
    </location>
</feature>
<dbReference type="CDD" id="cd00202">
    <property type="entry name" value="ZnF_GATA"/>
    <property type="match status" value="2"/>
</dbReference>
<dbReference type="PRINTS" id="PR00619">
    <property type="entry name" value="GATAZNFINGER"/>
</dbReference>
<dbReference type="PROSITE" id="PS00344">
    <property type="entry name" value="GATA_ZN_FINGER_1"/>
    <property type="match status" value="2"/>
</dbReference>
<sequence>KRMYRVYRSGSCARQRGLRVDPSLPPRPARQMPNLHLAVAIPRFPWSTPLASALAKFLSIWNNRSSQARVQEGHAPGKRREPPSAARALPLRSASTAILGPLIPKAFELPRQPIECRAQAGVRKPPGHWASGTLLVTGVAAGLCGASDADAGLAWESLCQEVLVQPGRAVSGAAASTPRSQAFPRETRLLPSELITMKLPHGPVTRHVVTRPWRPEQHPGSQKIPEDEGAIIYPQLRPRPRGKRGGGAAGGLGHLWHIPTISKLQGLQPTRSQQPLIFSPKEARPGQGDSGTWDASPHLHWERHAGFPRNDPAAEMSQLPRRLHGISFAQQDPRRGAQGTGLGLTASKVSSNSQLETVPSSGPQRLGDPPAQDGRLTGDDLRKTVEKGRGPARKEVTYILQAEGEVEGGDMERDQCPSGTRKARQRRSPPPMAKQQLRAIGMITQWEMRTIGFNTHKRGAAGLLAACRARQERRRDCGRGAAAPVVHQNSCEHGNRGCGALVPRKALNSHGLLHGAFLLATLTSQDLHVTSVSHTPCSSPHCELRGAGTPCVPNARSAIQQDEGPAADLTGQPSLTEAGIGIRLFYYPRPSLVTRHQSGVTRGPRRQRGFYRLRGAAASAPVLLTDLAGALGGPMCTPNYSLVPEHMERSECQASPPLRKAKVPWHSWSRPGPSQHPWTYDKGLQGRPISANEKQSLPKAEQTRFLWLGSSVSEAAQVARFTKTAPDTMPALAEAWDWRREGCGFAKTPNKFREVFALDYSGAPSTRLVRTACVGRDSALEPRAPSRIRSRGDAAAAPELTPRGGPREGRAPGGKGWCGGGGPGRGGPEGRPEHRDPLRNRADPGSQSPARLSPPAAPAPSAPSAPSGPHDQPVSTQLGLAARPPQPGAFSQRPDPASCGPAGFLLLSAHRAHPGTSEAPAGEEVKAAPGKMYQSLALAPSPSQAAYADSAAFLHTPGAGSPVFVPPARVPSMLPYLPACEPGPRAPAIAGHPVWTQAAAADSSAFGSRSPHPPAAPPPGATAFPFAHSTPGPGGGGGAGARDGGAFQGAMLAREQYPAPLGRPVGSSYPTAYPAYVSTEVAPSWTSGPLDGSVLHSLQGRPAGLPGHRATFAADLLEEFPGEGRECVNCGALSTPLWRRDGTGHYLCNACGLYHKMNGVNRPLTRPQKRLSSSRRAGLCCSNCGTTSTTLWRRSADGEPVCNACGLYAKLHGVPRPLAMKKESIQTRKRKPKSISKTKGSSGSTGNTTASPPASVPDLEISAATLKPEPSLASPSCPGPSVTSQASTQVDDTLAPSHLEFKFEPEDFALPSAALGPQAGLGGTLRQEA</sequence>
<dbReference type="SUPFAM" id="SSF57716">
    <property type="entry name" value="Glucocorticoid receptor-like (DNA-binding domain)"/>
    <property type="match status" value="2"/>
</dbReference>
<keyword evidence="6" id="KW-0805">Transcription regulation</keyword>
<evidence type="ECO:0000256" key="10">
    <source>
        <dbReference type="ARBA" id="ARBA00023242"/>
    </source>
</evidence>
<dbReference type="EMBL" id="RWIC01000354">
    <property type="protein sequence ID" value="TKC45022.1"/>
    <property type="molecule type" value="Genomic_DNA"/>
</dbReference>
<protein>
    <recommendedName>
        <fullName evidence="13">GATA-type domain-containing protein</fullName>
    </recommendedName>
</protein>
<keyword evidence="10" id="KW-0539">Nucleus</keyword>
<evidence type="ECO:0000256" key="1">
    <source>
        <dbReference type="ARBA" id="ARBA00004123"/>
    </source>
</evidence>
<feature type="compositionally biased region" description="Low complexity" evidence="12">
    <location>
        <begin position="1237"/>
        <end position="1253"/>
    </location>
</feature>
<evidence type="ECO:0000256" key="6">
    <source>
        <dbReference type="ARBA" id="ARBA00023015"/>
    </source>
</evidence>
<evidence type="ECO:0000256" key="2">
    <source>
        <dbReference type="ARBA" id="ARBA00022723"/>
    </source>
</evidence>
<dbReference type="InterPro" id="IPR013088">
    <property type="entry name" value="Znf_NHR/GATA"/>
</dbReference>
<dbReference type="InterPro" id="IPR039355">
    <property type="entry name" value="Transcription_factor_GATA"/>
</dbReference>
<feature type="region of interest" description="Disordered" evidence="12">
    <location>
        <begin position="1000"/>
        <end position="1045"/>
    </location>
</feature>
<dbReference type="Gene3D" id="3.30.50.10">
    <property type="entry name" value="Erythroid Transcription Factor GATA-1, subunit A"/>
    <property type="match status" value="2"/>
</dbReference>
<name>A0A4U1F6F2_MONMO</name>
<dbReference type="Pfam" id="PF00320">
    <property type="entry name" value="GATA"/>
    <property type="match status" value="2"/>
</dbReference>
<reference evidence="15" key="1">
    <citation type="journal article" date="2019" name="IScience">
        <title>Narwhal Genome Reveals Long-Term Low Genetic Diversity despite Current Large Abundance Size.</title>
        <authorList>
            <person name="Westbury M.V."/>
            <person name="Petersen B."/>
            <person name="Garde E."/>
            <person name="Heide-Jorgensen M.P."/>
            <person name="Lorenzen E.D."/>
        </authorList>
    </citation>
    <scope>NUCLEOTIDE SEQUENCE [LARGE SCALE GENOMIC DNA]</scope>
</reference>
<keyword evidence="2" id="KW-0479">Metal-binding</keyword>
<accession>A0A4U1F6F2</accession>
<keyword evidence="8" id="KW-0010">Activator</keyword>
<evidence type="ECO:0000256" key="7">
    <source>
        <dbReference type="ARBA" id="ARBA00023125"/>
    </source>
</evidence>
<comment type="caution">
    <text evidence="14">The sequence shown here is derived from an EMBL/GenBank/DDBJ whole genome shotgun (WGS) entry which is preliminary data.</text>
</comment>
<comment type="subcellular location">
    <subcellularLocation>
        <location evidence="1">Nucleus</location>
    </subcellularLocation>
</comment>
<dbReference type="GO" id="GO:0005634">
    <property type="term" value="C:nucleus"/>
    <property type="evidence" value="ECO:0007669"/>
    <property type="project" value="UniProtKB-SubCell"/>
</dbReference>
<feature type="domain" description="GATA-type" evidence="13">
    <location>
        <begin position="1121"/>
        <end position="1175"/>
    </location>
</feature>
<feature type="compositionally biased region" description="Pro residues" evidence="12">
    <location>
        <begin position="1011"/>
        <end position="1020"/>
    </location>
</feature>
<dbReference type="Proteomes" id="UP000308365">
    <property type="component" value="Unassembled WGS sequence"/>
</dbReference>
<dbReference type="PANTHER" id="PTHR10071">
    <property type="entry name" value="TRANSCRIPTION FACTOR GATA FAMILY MEMBER"/>
    <property type="match status" value="1"/>
</dbReference>
<dbReference type="GO" id="GO:0045944">
    <property type="term" value="P:positive regulation of transcription by RNA polymerase II"/>
    <property type="evidence" value="ECO:0007669"/>
    <property type="project" value="TreeGrafter"/>
</dbReference>
<evidence type="ECO:0000256" key="3">
    <source>
        <dbReference type="ARBA" id="ARBA00022737"/>
    </source>
</evidence>
<dbReference type="InterPro" id="IPR000679">
    <property type="entry name" value="Znf_GATA"/>
</dbReference>
<evidence type="ECO:0000256" key="11">
    <source>
        <dbReference type="PROSITE-ProRule" id="PRU00094"/>
    </source>
</evidence>
<keyword evidence="4 11" id="KW-0863">Zinc-finger</keyword>
<feature type="compositionally biased region" description="Basic and acidic residues" evidence="12">
    <location>
        <begin position="376"/>
        <end position="390"/>
    </location>
</feature>
<dbReference type="GO" id="GO:0048738">
    <property type="term" value="P:cardiac muscle tissue development"/>
    <property type="evidence" value="ECO:0007669"/>
    <property type="project" value="TreeGrafter"/>
</dbReference>
<organism evidence="14 15">
    <name type="scientific">Monodon monoceros</name>
    <name type="common">Narwhal</name>
    <name type="synonym">Ceratodon monodon</name>
    <dbReference type="NCBI Taxonomy" id="40151"/>
    <lineage>
        <taxon>Eukaryota</taxon>
        <taxon>Metazoa</taxon>
        <taxon>Chordata</taxon>
        <taxon>Craniata</taxon>
        <taxon>Vertebrata</taxon>
        <taxon>Euteleostomi</taxon>
        <taxon>Mammalia</taxon>
        <taxon>Eutheria</taxon>
        <taxon>Laurasiatheria</taxon>
        <taxon>Artiodactyla</taxon>
        <taxon>Whippomorpha</taxon>
        <taxon>Cetacea</taxon>
        <taxon>Odontoceti</taxon>
        <taxon>Monodontidae</taxon>
        <taxon>Monodon</taxon>
    </lineage>
</organism>
<dbReference type="GO" id="GO:0008270">
    <property type="term" value="F:zinc ion binding"/>
    <property type="evidence" value="ECO:0007669"/>
    <property type="project" value="UniProtKB-KW"/>
</dbReference>
<evidence type="ECO:0000259" key="13">
    <source>
        <dbReference type="PROSITE" id="PS50114"/>
    </source>
</evidence>
<proteinExistence type="predicted"/>
<feature type="domain" description="GATA-type" evidence="13">
    <location>
        <begin position="1175"/>
        <end position="1228"/>
    </location>
</feature>
<feature type="region of interest" description="Disordered" evidence="12">
    <location>
        <begin position="407"/>
        <end position="433"/>
    </location>
</feature>
<feature type="compositionally biased region" description="Polar residues" evidence="12">
    <location>
        <begin position="1281"/>
        <end position="1291"/>
    </location>
</feature>
<feature type="non-terminal residue" evidence="14">
    <location>
        <position position="1"/>
    </location>
</feature>
<dbReference type="PANTHER" id="PTHR10071:SF289">
    <property type="entry name" value="TRANSCRIPTION FACTOR GATA-5"/>
    <property type="match status" value="1"/>
</dbReference>
<dbReference type="GO" id="GO:0000981">
    <property type="term" value="F:DNA-binding transcription factor activity, RNA polymerase II-specific"/>
    <property type="evidence" value="ECO:0007669"/>
    <property type="project" value="TreeGrafter"/>
</dbReference>
<evidence type="ECO:0000256" key="5">
    <source>
        <dbReference type="ARBA" id="ARBA00022833"/>
    </source>
</evidence>
<dbReference type="GO" id="GO:0000122">
    <property type="term" value="P:negative regulation of transcription by RNA polymerase II"/>
    <property type="evidence" value="ECO:0007669"/>
    <property type="project" value="TreeGrafter"/>
</dbReference>
<dbReference type="FunFam" id="3.30.50.10:FF:000001">
    <property type="entry name" value="GATA transcription factor (GATAd)"/>
    <property type="match status" value="1"/>
</dbReference>
<feature type="region of interest" description="Disordered" evidence="12">
    <location>
        <begin position="1219"/>
        <end position="1299"/>
    </location>
</feature>
<feature type="region of interest" description="Disordered" evidence="12">
    <location>
        <begin position="780"/>
        <end position="903"/>
    </location>
</feature>
<feature type="compositionally biased region" description="Polar residues" evidence="12">
    <location>
        <begin position="347"/>
        <end position="363"/>
    </location>
</feature>
<dbReference type="GO" id="GO:0000978">
    <property type="term" value="F:RNA polymerase II cis-regulatory region sequence-specific DNA binding"/>
    <property type="evidence" value="ECO:0007669"/>
    <property type="project" value="TreeGrafter"/>
</dbReference>
<evidence type="ECO:0000313" key="15">
    <source>
        <dbReference type="Proteomes" id="UP000308365"/>
    </source>
</evidence>
<gene>
    <name evidence="14" type="ORF">EI555_003534</name>
</gene>